<keyword evidence="3" id="KW-1185">Reference proteome</keyword>
<comment type="caution">
    <text evidence="2">The sequence shown here is derived from an EMBL/GenBank/DDBJ whole genome shotgun (WGS) entry which is preliminary data.</text>
</comment>
<name>A0A8J7Q5N9_9BACT</name>
<sequence>MSKAGNSFLRKTLYMASLAAIRNKKSLFREMYDRLRSNNKT</sequence>
<dbReference type="GO" id="GO:0004803">
    <property type="term" value="F:transposase activity"/>
    <property type="evidence" value="ECO:0007669"/>
    <property type="project" value="InterPro"/>
</dbReference>
<organism evidence="2 3">
    <name type="scientific">Acanthopleuribacter pedis</name>
    <dbReference type="NCBI Taxonomy" id="442870"/>
    <lineage>
        <taxon>Bacteria</taxon>
        <taxon>Pseudomonadati</taxon>
        <taxon>Acidobacteriota</taxon>
        <taxon>Holophagae</taxon>
        <taxon>Acanthopleuribacterales</taxon>
        <taxon>Acanthopleuribacteraceae</taxon>
        <taxon>Acanthopleuribacter</taxon>
    </lineage>
</organism>
<proteinExistence type="predicted"/>
<evidence type="ECO:0000259" key="1">
    <source>
        <dbReference type="Pfam" id="PF02371"/>
    </source>
</evidence>
<dbReference type="GO" id="GO:0006313">
    <property type="term" value="P:DNA transposition"/>
    <property type="evidence" value="ECO:0007669"/>
    <property type="project" value="InterPro"/>
</dbReference>
<dbReference type="Proteomes" id="UP000664417">
    <property type="component" value="Unassembled WGS sequence"/>
</dbReference>
<dbReference type="InterPro" id="IPR003346">
    <property type="entry name" value="Transposase_20"/>
</dbReference>
<reference evidence="2" key="1">
    <citation type="submission" date="2021-03" db="EMBL/GenBank/DDBJ databases">
        <authorList>
            <person name="Wang G."/>
        </authorList>
    </citation>
    <scope>NUCLEOTIDE SEQUENCE</scope>
    <source>
        <strain evidence="2">KCTC 12899</strain>
    </source>
</reference>
<dbReference type="Pfam" id="PF02371">
    <property type="entry name" value="Transposase_20"/>
    <property type="match status" value="1"/>
</dbReference>
<feature type="non-terminal residue" evidence="2">
    <location>
        <position position="41"/>
    </location>
</feature>
<evidence type="ECO:0000313" key="2">
    <source>
        <dbReference type="EMBL" id="MBO1318451.1"/>
    </source>
</evidence>
<accession>A0A8J7Q5N9</accession>
<evidence type="ECO:0000313" key="3">
    <source>
        <dbReference type="Proteomes" id="UP000664417"/>
    </source>
</evidence>
<protein>
    <submittedName>
        <fullName evidence="2">Transposase</fullName>
    </submittedName>
</protein>
<dbReference type="GO" id="GO:0003677">
    <property type="term" value="F:DNA binding"/>
    <property type="evidence" value="ECO:0007669"/>
    <property type="project" value="InterPro"/>
</dbReference>
<dbReference type="RefSeq" id="WP_207858328.1">
    <property type="nucleotide sequence ID" value="NZ_JAFREP010000006.1"/>
</dbReference>
<gene>
    <name evidence="2" type="ORF">J3U88_08285</name>
</gene>
<dbReference type="EMBL" id="JAFREP010000006">
    <property type="protein sequence ID" value="MBO1318451.1"/>
    <property type="molecule type" value="Genomic_DNA"/>
</dbReference>
<dbReference type="AlphaFoldDB" id="A0A8J7Q5N9"/>
<feature type="domain" description="Transposase IS116/IS110/IS902 C-terminal" evidence="1">
    <location>
        <begin position="1"/>
        <end position="32"/>
    </location>
</feature>